<dbReference type="EMBL" id="CP113520">
    <property type="protein sequence ID" value="WAJ29659.1"/>
    <property type="molecule type" value="Genomic_DNA"/>
</dbReference>
<keyword evidence="2" id="KW-1185">Reference proteome</keyword>
<accession>A0ACD4NS95</accession>
<sequence length="418" mass="44895">MARIDESGAAGGPPAKAAAKKTRSARRRGAAPTSAAAPADFAAADALVPETRTARPVARLDFVFGRDATAGPDGGSVATDISCVTLAGRTIFCSCDEAATVERLVLDEAGRVAGDHARFHLGEIFDLPGGPHGEMDIEGLAVADGYLWICGSQALKRRKLKSDAAEAGLDPLGAVRWDENRAFLGRVPLRDLGDGLFEPVALDEGENTGEMPPRRAAMLRMRPSRKAKRSRLRRLLSRDPLIRPFRRLAAKENGIDVEGLAVEGDTVLLGLRGPVVGGHAMIARLRVTETKPGRLKLRRLPDGRRLALHGLDLDGQGVRDLWWQDGRLVVLSGPATDLEALQAAWLVEPFDADKPFYGGADRRAILHLPVVNGADHAEGIALLRLADGHRLLVVYDSPHPDRLSLADNRLSCDAFAHE</sequence>
<name>A0ACD4NS95_9HYPH</name>
<proteinExistence type="predicted"/>
<gene>
    <name evidence="1" type="ORF">OXU80_05360</name>
</gene>
<evidence type="ECO:0000313" key="1">
    <source>
        <dbReference type="EMBL" id="WAJ29659.1"/>
    </source>
</evidence>
<reference evidence="1" key="1">
    <citation type="submission" date="2022-11" db="EMBL/GenBank/DDBJ databases">
        <title>beta-Carotene-producing bacterium, Jeongeuplla avenae sp. nov., alleviates the salt stress of Arabidopsis seedlings.</title>
        <authorList>
            <person name="Jiang L."/>
            <person name="Lee J."/>
        </authorList>
    </citation>
    <scope>NUCLEOTIDE SEQUENCE</scope>
    <source>
        <strain evidence="1">DY_R2A_6</strain>
    </source>
</reference>
<organism evidence="1 2">
    <name type="scientific">Antarcticirhabdus aurantiaca</name>
    <dbReference type="NCBI Taxonomy" id="2606717"/>
    <lineage>
        <taxon>Bacteria</taxon>
        <taxon>Pseudomonadati</taxon>
        <taxon>Pseudomonadota</taxon>
        <taxon>Alphaproteobacteria</taxon>
        <taxon>Hyphomicrobiales</taxon>
        <taxon>Aurantimonadaceae</taxon>
        <taxon>Antarcticirhabdus</taxon>
    </lineage>
</organism>
<dbReference type="Proteomes" id="UP001163223">
    <property type="component" value="Chromosome"/>
</dbReference>
<evidence type="ECO:0000313" key="2">
    <source>
        <dbReference type="Proteomes" id="UP001163223"/>
    </source>
</evidence>
<protein>
    <submittedName>
        <fullName evidence="1">DUF3616 domain-containing protein</fullName>
    </submittedName>
</protein>